<sequence>MGLGLIRRAHSYIQRGNRRRLRLLLGKHPELYQSNEAMLLDYAIWHNRSMVTWLLDRGAPVDGPPGNFGCTPLLHVVVEGDLPMIDLLLRRGADPNAVTDDSETPLGFAVAWRQAGAIGRLLAAGADPNRIGDHGPDFTHLDQALLMDWPEGAERLRAAGAKRFSELADSAEP</sequence>
<proteinExistence type="predicted"/>
<evidence type="ECO:0000313" key="5">
    <source>
        <dbReference type="Proteomes" id="UP001604335"/>
    </source>
</evidence>
<dbReference type="InterPro" id="IPR002110">
    <property type="entry name" value="Ankyrin_rpt"/>
</dbReference>
<dbReference type="PROSITE" id="PS50088">
    <property type="entry name" value="ANK_REPEAT"/>
    <property type="match status" value="1"/>
</dbReference>
<dbReference type="Gene3D" id="1.25.40.20">
    <property type="entry name" value="Ankyrin repeat-containing domain"/>
    <property type="match status" value="1"/>
</dbReference>
<dbReference type="SMART" id="SM00248">
    <property type="entry name" value="ANK"/>
    <property type="match status" value="3"/>
</dbReference>
<dbReference type="InterPro" id="IPR036770">
    <property type="entry name" value="Ankyrin_rpt-contain_sf"/>
</dbReference>
<organism evidence="4 5">
    <name type="scientific">Limnothrix redekei LRLZ20PSL1</name>
    <dbReference type="NCBI Taxonomy" id="3112953"/>
    <lineage>
        <taxon>Bacteria</taxon>
        <taxon>Bacillati</taxon>
        <taxon>Cyanobacteriota</taxon>
        <taxon>Cyanophyceae</taxon>
        <taxon>Pseudanabaenales</taxon>
        <taxon>Pseudanabaenaceae</taxon>
        <taxon>Limnothrix</taxon>
    </lineage>
</organism>
<dbReference type="EMBL" id="JAZAQF010000059">
    <property type="protein sequence ID" value="MFG3817950.1"/>
    <property type="molecule type" value="Genomic_DNA"/>
</dbReference>
<gene>
    <name evidence="4" type="ORF">VPK24_09910</name>
</gene>
<evidence type="ECO:0000256" key="3">
    <source>
        <dbReference type="PROSITE-ProRule" id="PRU00023"/>
    </source>
</evidence>
<keyword evidence="5" id="KW-1185">Reference proteome</keyword>
<keyword evidence="2 3" id="KW-0040">ANK repeat</keyword>
<feature type="repeat" description="ANK" evidence="3">
    <location>
        <begin position="68"/>
        <end position="100"/>
    </location>
</feature>
<comment type="caution">
    <text evidence="4">The sequence shown here is derived from an EMBL/GenBank/DDBJ whole genome shotgun (WGS) entry which is preliminary data.</text>
</comment>
<dbReference type="Proteomes" id="UP001604335">
    <property type="component" value="Unassembled WGS sequence"/>
</dbReference>
<accession>A0ABW7C9V4</accession>
<keyword evidence="1" id="KW-0677">Repeat</keyword>
<evidence type="ECO:0000256" key="1">
    <source>
        <dbReference type="ARBA" id="ARBA00022737"/>
    </source>
</evidence>
<protein>
    <submittedName>
        <fullName evidence="4">Ankyrin repeat domain-containing protein</fullName>
    </submittedName>
</protein>
<dbReference type="RefSeq" id="WP_393012693.1">
    <property type="nucleotide sequence ID" value="NZ_JAZAQF010000059.1"/>
</dbReference>
<name>A0ABW7C9V4_9CYAN</name>
<dbReference type="PROSITE" id="PS50297">
    <property type="entry name" value="ANK_REP_REGION"/>
    <property type="match status" value="1"/>
</dbReference>
<evidence type="ECO:0000313" key="4">
    <source>
        <dbReference type="EMBL" id="MFG3817950.1"/>
    </source>
</evidence>
<dbReference type="SUPFAM" id="SSF48403">
    <property type="entry name" value="Ankyrin repeat"/>
    <property type="match status" value="1"/>
</dbReference>
<evidence type="ECO:0000256" key="2">
    <source>
        <dbReference type="ARBA" id="ARBA00023043"/>
    </source>
</evidence>
<reference evidence="5" key="1">
    <citation type="journal article" date="2024" name="Algal Res.">
        <title>Biochemical, toxicological and genomic investigation of a high-biomass producing Limnothrix strain isolated from Italian shallow drinking water reservoir.</title>
        <authorList>
            <person name="Simonazzi M."/>
            <person name="Shishido T.K."/>
            <person name="Delbaje E."/>
            <person name="Wahlsten M."/>
            <person name="Fewer D.P."/>
            <person name="Sivonen K."/>
            <person name="Pezzolesi L."/>
            <person name="Pistocchi R."/>
        </authorList>
    </citation>
    <scope>NUCLEOTIDE SEQUENCE [LARGE SCALE GENOMIC DNA]</scope>
    <source>
        <strain evidence="5">LRLZ20PSL1</strain>
    </source>
</reference>
<dbReference type="Pfam" id="PF12796">
    <property type="entry name" value="Ank_2"/>
    <property type="match status" value="1"/>
</dbReference>
<dbReference type="PANTHER" id="PTHR24171">
    <property type="entry name" value="ANKYRIN REPEAT DOMAIN-CONTAINING PROTEIN 39-RELATED"/>
    <property type="match status" value="1"/>
</dbReference>